<organism evidence="3 4">
    <name type="scientific">Candidatus Clostridium radicumherbarum</name>
    <dbReference type="NCBI Taxonomy" id="3381662"/>
    <lineage>
        <taxon>Bacteria</taxon>
        <taxon>Bacillati</taxon>
        <taxon>Bacillota</taxon>
        <taxon>Clostridia</taxon>
        <taxon>Eubacteriales</taxon>
        <taxon>Clostridiaceae</taxon>
        <taxon>Clostridium</taxon>
    </lineage>
</organism>
<dbReference type="Proteomes" id="UP001623661">
    <property type="component" value="Unassembled WGS sequence"/>
</dbReference>
<reference evidence="3 4" key="1">
    <citation type="submission" date="2024-11" db="EMBL/GenBank/DDBJ databases">
        <authorList>
            <person name="Heng Y.C."/>
            <person name="Lim A.C.H."/>
            <person name="Lee J.K.Y."/>
            <person name="Kittelmann S."/>
        </authorList>
    </citation>
    <scope>NUCLEOTIDE SEQUENCE [LARGE SCALE GENOMIC DNA]</scope>
    <source>
        <strain evidence="3 4">WILCCON 0202</strain>
    </source>
</reference>
<dbReference type="Pfam" id="PF07179">
    <property type="entry name" value="SseB"/>
    <property type="match status" value="1"/>
</dbReference>
<dbReference type="RefSeq" id="WP_406764560.1">
    <property type="nucleotide sequence ID" value="NZ_JBJHZY010000001.1"/>
</dbReference>
<evidence type="ECO:0000313" key="3">
    <source>
        <dbReference type="EMBL" id="MFL0267975.1"/>
    </source>
</evidence>
<accession>A0ABW8TQI1</accession>
<protein>
    <submittedName>
        <fullName evidence="3">Enhanced serine sensitivity protein SseB</fullName>
    </submittedName>
</protein>
<evidence type="ECO:0000259" key="2">
    <source>
        <dbReference type="Pfam" id="PF14581"/>
    </source>
</evidence>
<gene>
    <name evidence="3" type="ORF">ACJDUH_07660</name>
</gene>
<sequence length="273" mass="31378">MIERKIQMFDVNKPVINPDLVVAIKEMKIINTKENQDRVINEMMKAHFISPVIISPIPGPSSDSEVVLKENTIINFSVIENTANQQFFLAFTDWEELWKWHKVENQQTLIVTFDDLARMVLDERGNSDGFVINSHGENITFNKTMIGALKDEKERRAKGCVVEQVVKKDTTVQLGQPRIYPKEMVNAISNYLKKQKNVQAAYLQLMIKEGEQSYLLIIDFIGDRREIFDGIANVAMSHLNGMIIDLIPYDSDFGRNATSNIEPFYKKKKFGLF</sequence>
<feature type="domain" description="SseB protein C-terminal" evidence="2">
    <location>
        <begin position="166"/>
        <end position="267"/>
    </location>
</feature>
<dbReference type="InterPro" id="IPR009839">
    <property type="entry name" value="SseB_N"/>
</dbReference>
<dbReference type="Pfam" id="PF14581">
    <property type="entry name" value="SseB_C"/>
    <property type="match status" value="1"/>
</dbReference>
<dbReference type="EMBL" id="JBJHZY010000001">
    <property type="protein sequence ID" value="MFL0267975.1"/>
    <property type="molecule type" value="Genomic_DNA"/>
</dbReference>
<proteinExistence type="predicted"/>
<feature type="domain" description="SseB protein N-terminal" evidence="1">
    <location>
        <begin position="31"/>
        <end position="146"/>
    </location>
</feature>
<keyword evidence="4" id="KW-1185">Reference proteome</keyword>
<evidence type="ECO:0000313" key="4">
    <source>
        <dbReference type="Proteomes" id="UP001623661"/>
    </source>
</evidence>
<evidence type="ECO:0000259" key="1">
    <source>
        <dbReference type="Pfam" id="PF07179"/>
    </source>
</evidence>
<name>A0ABW8TQI1_9CLOT</name>
<dbReference type="InterPro" id="IPR027945">
    <property type="entry name" value="SseB_C"/>
</dbReference>
<comment type="caution">
    <text evidence="3">The sequence shown here is derived from an EMBL/GenBank/DDBJ whole genome shotgun (WGS) entry which is preliminary data.</text>
</comment>